<comment type="caution">
    <text evidence="11">The sequence shown here is derived from an EMBL/GenBank/DDBJ whole genome shotgun (WGS) entry which is preliminary data.</text>
</comment>
<dbReference type="RefSeq" id="WP_213535969.1">
    <property type="nucleotide sequence ID" value="NZ_BOVQ01000005.1"/>
</dbReference>
<dbReference type="NCBIfam" id="TIGR00494">
    <property type="entry name" value="crcB"/>
    <property type="match status" value="1"/>
</dbReference>
<evidence type="ECO:0000313" key="11">
    <source>
        <dbReference type="EMBL" id="MFC4652584.1"/>
    </source>
</evidence>
<keyword evidence="10" id="KW-0813">Transport</keyword>
<dbReference type="InterPro" id="IPR003691">
    <property type="entry name" value="FluC"/>
</dbReference>
<comment type="catalytic activity">
    <reaction evidence="8">
        <text>fluoride(in) = fluoride(out)</text>
        <dbReference type="Rhea" id="RHEA:76159"/>
        <dbReference type="ChEBI" id="CHEBI:17051"/>
    </reaction>
    <physiologicalReaction direction="left-to-right" evidence="8">
        <dbReference type="Rhea" id="RHEA:76160"/>
    </physiologicalReaction>
</comment>
<keyword evidence="2 10" id="KW-1003">Cell membrane</keyword>
<sequence length="119" mass="13118">MILEFALVGLASGIGAIARYLFSNLSVVFKKIGFPLGTYLVNIIGSLLIGYFFGKLGNQSENYKIFATGFCGGLTTFSTYNFELFDLLDKHDYKHFAEYFLLSYGLGFVAVIVGLILAK</sequence>
<evidence type="ECO:0000313" key="12">
    <source>
        <dbReference type="Proteomes" id="UP001595987"/>
    </source>
</evidence>
<evidence type="ECO:0000256" key="3">
    <source>
        <dbReference type="ARBA" id="ARBA00022692"/>
    </source>
</evidence>
<keyword evidence="4 10" id="KW-1133">Transmembrane helix</keyword>
<evidence type="ECO:0000256" key="9">
    <source>
        <dbReference type="ARBA" id="ARBA00049940"/>
    </source>
</evidence>
<dbReference type="HAMAP" id="MF_00454">
    <property type="entry name" value="FluC"/>
    <property type="match status" value="1"/>
</dbReference>
<accession>A0ABV9JEW3</accession>
<keyword evidence="10" id="KW-0479">Metal-binding</keyword>
<evidence type="ECO:0000256" key="10">
    <source>
        <dbReference type="HAMAP-Rule" id="MF_00454"/>
    </source>
</evidence>
<evidence type="ECO:0000256" key="1">
    <source>
        <dbReference type="ARBA" id="ARBA00004651"/>
    </source>
</evidence>
<proteinExistence type="inferred from homology"/>
<keyword evidence="3 10" id="KW-0812">Transmembrane</keyword>
<feature type="binding site" evidence="10">
    <location>
        <position position="75"/>
    </location>
    <ligand>
        <name>Na(+)</name>
        <dbReference type="ChEBI" id="CHEBI:29101"/>
        <note>structural</note>
    </ligand>
</feature>
<evidence type="ECO:0000256" key="5">
    <source>
        <dbReference type="ARBA" id="ARBA00023136"/>
    </source>
</evidence>
<evidence type="ECO:0000256" key="7">
    <source>
        <dbReference type="ARBA" id="ARBA00035120"/>
    </source>
</evidence>
<keyword evidence="6 10" id="KW-0407">Ion channel</keyword>
<feature type="transmembrane region" description="Helical" evidence="10">
    <location>
        <begin position="65"/>
        <end position="84"/>
    </location>
</feature>
<evidence type="ECO:0000256" key="2">
    <source>
        <dbReference type="ARBA" id="ARBA00022475"/>
    </source>
</evidence>
<feature type="transmembrane region" description="Helical" evidence="10">
    <location>
        <begin position="96"/>
        <end position="118"/>
    </location>
</feature>
<name>A0ABV9JEW3_9LACT</name>
<comment type="function">
    <text evidence="9 10">Fluoride-specific ion channel. Important for reducing fluoride concentration in the cell, thus reducing its toxicity.</text>
</comment>
<gene>
    <name evidence="10 11" type="primary">crcB</name>
    <name evidence="10" type="synonym">fluC</name>
    <name evidence="11" type="ORF">ACFO26_06645</name>
</gene>
<evidence type="ECO:0000256" key="6">
    <source>
        <dbReference type="ARBA" id="ARBA00023303"/>
    </source>
</evidence>
<keyword evidence="10" id="KW-0406">Ion transport</keyword>
<dbReference type="Proteomes" id="UP001595987">
    <property type="component" value="Unassembled WGS sequence"/>
</dbReference>
<reference evidence="12" key="1">
    <citation type="journal article" date="2019" name="Int. J. Syst. Evol. Microbiol.">
        <title>The Global Catalogue of Microorganisms (GCM) 10K type strain sequencing project: providing services to taxonomists for standard genome sequencing and annotation.</title>
        <authorList>
            <consortium name="The Broad Institute Genomics Platform"/>
            <consortium name="The Broad Institute Genome Sequencing Center for Infectious Disease"/>
            <person name="Wu L."/>
            <person name="Ma J."/>
        </authorList>
    </citation>
    <scope>NUCLEOTIDE SEQUENCE [LARGE SCALE GENOMIC DNA]</scope>
    <source>
        <strain evidence="12">CCUG 63287</strain>
    </source>
</reference>
<dbReference type="Pfam" id="PF02537">
    <property type="entry name" value="CRCB"/>
    <property type="match status" value="1"/>
</dbReference>
<feature type="transmembrane region" description="Helical" evidence="10">
    <location>
        <begin position="34"/>
        <end position="53"/>
    </location>
</feature>
<comment type="subcellular location">
    <subcellularLocation>
        <location evidence="1 10">Cell membrane</location>
        <topology evidence="1 10">Multi-pass membrane protein</topology>
    </subcellularLocation>
</comment>
<dbReference type="PANTHER" id="PTHR28259:SF1">
    <property type="entry name" value="FLUORIDE EXPORT PROTEIN 1-RELATED"/>
    <property type="match status" value="1"/>
</dbReference>
<dbReference type="EMBL" id="JBHSGD010000005">
    <property type="protein sequence ID" value="MFC4652584.1"/>
    <property type="molecule type" value="Genomic_DNA"/>
</dbReference>
<protein>
    <recommendedName>
        <fullName evidence="10">Fluoride-specific ion channel FluC</fullName>
    </recommendedName>
</protein>
<evidence type="ECO:0000256" key="8">
    <source>
        <dbReference type="ARBA" id="ARBA00035585"/>
    </source>
</evidence>
<feature type="binding site" evidence="10">
    <location>
        <position position="72"/>
    </location>
    <ligand>
        <name>Na(+)</name>
        <dbReference type="ChEBI" id="CHEBI:29101"/>
        <note>structural</note>
    </ligand>
</feature>
<evidence type="ECO:0000256" key="4">
    <source>
        <dbReference type="ARBA" id="ARBA00022989"/>
    </source>
</evidence>
<organism evidence="11 12">
    <name type="scientific">Lactococcus nasutitermitis</name>
    <dbReference type="NCBI Taxonomy" id="1652957"/>
    <lineage>
        <taxon>Bacteria</taxon>
        <taxon>Bacillati</taxon>
        <taxon>Bacillota</taxon>
        <taxon>Bacilli</taxon>
        <taxon>Lactobacillales</taxon>
        <taxon>Streptococcaceae</taxon>
        <taxon>Lactococcus</taxon>
    </lineage>
</organism>
<feature type="transmembrane region" description="Helical" evidence="10">
    <location>
        <begin position="6"/>
        <end position="22"/>
    </location>
</feature>
<dbReference type="PANTHER" id="PTHR28259">
    <property type="entry name" value="FLUORIDE EXPORT PROTEIN 1-RELATED"/>
    <property type="match status" value="1"/>
</dbReference>
<comment type="activity regulation">
    <text evidence="10">Na(+) is not transported, but it plays an essential structural role and its presence is essential for fluoride channel function.</text>
</comment>
<keyword evidence="10" id="KW-0915">Sodium</keyword>
<comment type="similarity">
    <text evidence="7 10">Belongs to the fluoride channel Fluc/FEX (TC 1.A.43) family.</text>
</comment>
<keyword evidence="12" id="KW-1185">Reference proteome</keyword>
<keyword evidence="5 10" id="KW-0472">Membrane</keyword>